<feature type="transmembrane region" description="Helical" evidence="8">
    <location>
        <begin position="147"/>
        <end position="169"/>
    </location>
</feature>
<comment type="caution">
    <text evidence="9">The sequence shown here is derived from an EMBL/GenBank/DDBJ whole genome shotgun (WGS) entry which is preliminary data.</text>
</comment>
<dbReference type="InterPro" id="IPR001734">
    <property type="entry name" value="Na/solute_symporter"/>
</dbReference>
<keyword evidence="3" id="KW-0813">Transport</keyword>
<evidence type="ECO:0000256" key="1">
    <source>
        <dbReference type="ARBA" id="ARBA00004141"/>
    </source>
</evidence>
<comment type="subcellular location">
    <subcellularLocation>
        <location evidence="1">Membrane</location>
        <topology evidence="1">Multi-pass membrane protein</topology>
    </subcellularLocation>
</comment>
<dbReference type="EMBL" id="JAKLTN010000001">
    <property type="protein sequence ID" value="MCG2575441.1"/>
    <property type="molecule type" value="Genomic_DNA"/>
</dbReference>
<keyword evidence="5 8" id="KW-1133">Transmembrane helix</keyword>
<dbReference type="PROSITE" id="PS50283">
    <property type="entry name" value="NA_SOLUT_SYMP_3"/>
    <property type="match status" value="1"/>
</dbReference>
<evidence type="ECO:0000313" key="10">
    <source>
        <dbReference type="Proteomes" id="UP001165384"/>
    </source>
</evidence>
<evidence type="ECO:0000256" key="3">
    <source>
        <dbReference type="ARBA" id="ARBA00022448"/>
    </source>
</evidence>
<reference evidence="9" key="1">
    <citation type="submission" date="2022-01" db="EMBL/GenBank/DDBJ databases">
        <authorList>
            <person name="Jo J.-H."/>
            <person name="Im W.-T."/>
        </authorList>
    </citation>
    <scope>NUCLEOTIDE SEQUENCE</scope>
    <source>
        <strain evidence="9">XY25</strain>
    </source>
</reference>
<evidence type="ECO:0000256" key="7">
    <source>
        <dbReference type="RuleBase" id="RU362091"/>
    </source>
</evidence>
<feature type="transmembrane region" description="Helical" evidence="8">
    <location>
        <begin position="487"/>
        <end position="512"/>
    </location>
</feature>
<evidence type="ECO:0000256" key="4">
    <source>
        <dbReference type="ARBA" id="ARBA00022692"/>
    </source>
</evidence>
<keyword evidence="4 8" id="KW-0812">Transmembrane</keyword>
<accession>A0ABS9JX06</accession>
<dbReference type="Proteomes" id="UP001165384">
    <property type="component" value="Unassembled WGS sequence"/>
</dbReference>
<dbReference type="InterPro" id="IPR019899">
    <property type="entry name" value="Na/solute_symporter_VC_2705"/>
</dbReference>
<feature type="transmembrane region" description="Helical" evidence="8">
    <location>
        <begin position="106"/>
        <end position="127"/>
    </location>
</feature>
<dbReference type="InterPro" id="IPR050277">
    <property type="entry name" value="Sodium:Solute_Symporter"/>
</dbReference>
<gene>
    <name evidence="9" type="ORF">LZ012_00370</name>
</gene>
<evidence type="ECO:0000313" key="9">
    <source>
        <dbReference type="EMBL" id="MCG2575441.1"/>
    </source>
</evidence>
<protein>
    <submittedName>
        <fullName evidence="9">Cation acetate symporter</fullName>
    </submittedName>
</protein>
<dbReference type="PANTHER" id="PTHR48086">
    <property type="entry name" value="SODIUM/PROLINE SYMPORTER-RELATED"/>
    <property type="match status" value="1"/>
</dbReference>
<comment type="similarity">
    <text evidence="2 7">Belongs to the sodium:solute symporter (SSF) (TC 2.A.21) family.</text>
</comment>
<name>A0ABS9JX06_9RHOO</name>
<feature type="transmembrane region" description="Helical" evidence="8">
    <location>
        <begin position="181"/>
        <end position="202"/>
    </location>
</feature>
<feature type="transmembrane region" description="Helical" evidence="8">
    <location>
        <begin position="40"/>
        <end position="60"/>
    </location>
</feature>
<feature type="transmembrane region" description="Helical" evidence="8">
    <location>
        <begin position="214"/>
        <end position="232"/>
    </location>
</feature>
<keyword evidence="10" id="KW-1185">Reference proteome</keyword>
<feature type="transmembrane region" description="Helical" evidence="8">
    <location>
        <begin position="592"/>
        <end position="609"/>
    </location>
</feature>
<evidence type="ECO:0000256" key="5">
    <source>
        <dbReference type="ARBA" id="ARBA00022989"/>
    </source>
</evidence>
<dbReference type="Gene3D" id="1.20.1730.10">
    <property type="entry name" value="Sodium/glucose cotransporter"/>
    <property type="match status" value="2"/>
</dbReference>
<feature type="transmembrane region" description="Helical" evidence="8">
    <location>
        <begin position="368"/>
        <end position="390"/>
    </location>
</feature>
<evidence type="ECO:0000256" key="8">
    <source>
        <dbReference type="SAM" id="Phobius"/>
    </source>
</evidence>
<feature type="transmembrane region" description="Helical" evidence="8">
    <location>
        <begin position="72"/>
        <end position="100"/>
    </location>
</feature>
<dbReference type="InterPro" id="IPR038377">
    <property type="entry name" value="Na/Glc_symporter_sf"/>
</dbReference>
<keyword evidence="6 8" id="KW-0472">Membrane</keyword>
<feature type="transmembrane region" description="Helical" evidence="8">
    <location>
        <begin position="533"/>
        <end position="554"/>
    </location>
</feature>
<proteinExistence type="inferred from homology"/>
<evidence type="ECO:0000256" key="2">
    <source>
        <dbReference type="ARBA" id="ARBA00006434"/>
    </source>
</evidence>
<dbReference type="Pfam" id="PF00474">
    <property type="entry name" value="SSF"/>
    <property type="match status" value="2"/>
</dbReference>
<dbReference type="PANTHER" id="PTHR48086:SF5">
    <property type="entry name" value="NA(+):SOLUTE SYMPORTER (SSF FAMILY)"/>
    <property type="match status" value="1"/>
</dbReference>
<evidence type="ECO:0000256" key="6">
    <source>
        <dbReference type="ARBA" id="ARBA00023136"/>
    </source>
</evidence>
<feature type="transmembrane region" description="Helical" evidence="8">
    <location>
        <begin position="560"/>
        <end position="585"/>
    </location>
</feature>
<feature type="transmembrane region" description="Helical" evidence="8">
    <location>
        <begin position="402"/>
        <end position="422"/>
    </location>
</feature>
<feature type="transmembrane region" description="Helical" evidence="8">
    <location>
        <begin position="621"/>
        <end position="644"/>
    </location>
</feature>
<dbReference type="NCBIfam" id="TIGR03648">
    <property type="entry name" value="Na_symport_lg"/>
    <property type="match status" value="1"/>
</dbReference>
<organism evidence="9 10">
    <name type="scientific">Dechloromonas hankyongensis</name>
    <dbReference type="NCBI Taxonomy" id="2908002"/>
    <lineage>
        <taxon>Bacteria</taxon>
        <taxon>Pseudomonadati</taxon>
        <taxon>Pseudomonadota</taxon>
        <taxon>Betaproteobacteria</taxon>
        <taxon>Rhodocyclales</taxon>
        <taxon>Azonexaceae</taxon>
        <taxon>Dechloromonas</taxon>
    </lineage>
</organism>
<dbReference type="RefSeq" id="WP_275706373.1">
    <property type="nucleotide sequence ID" value="NZ_JAKLTN010000001.1"/>
</dbReference>
<dbReference type="CDD" id="cd11480">
    <property type="entry name" value="SLC5sbd_u4"/>
    <property type="match status" value="1"/>
</dbReference>
<sequence length="663" mass="71855">MTRGMASKRYFILFILGLVAFVAGMSLLERQGVSHRWLGLGFLTLPLVAYSVIGIFNRATSIADYYVASRRIPAFFNGMAVSAEWLSAASFIGLAGTLYLGGFQGLAYILGWTGGFVLVALLLAPYLRRFGQYTIPDFLEARYGGTWPRLLGVITTVLASFVYLVAQIYGIGLITTRVTGLQFEIGVFVGLTGILVCSLLGGMRAVTWTQVAQYIIRIVAYLTPVVILSYKLTGVPLPTLAYGEVLAKVAVLEEQIAADPAEQAVRAAYLQRAEAIRSKIEHLPASLTEEQHAISERIAQLKASDAPLADLVVLERERKALPANPAQAREVWTNQMQSAQAKANPPVRHTEAFPGRDAGERDVQRLNFLALVFCLTIGTASLPHILTRFYTTPSVQESRSSVAWALFFIVLLYLAAPAYAVFTKFELYDHLVNTPIASLPGWISAWGRLGMVSIEDVNQDGLLQLAELSLSPDVIVLATPEITGMPFVVVGLVATGGFASALSAADGLLLTMAGTISHDFFYRIVRPQASPQVRLVTSKIILLMVAALAATVAAERPASILPTVAWAFSIAASAFFPPLVLGVFWERANRTGVIAGMLVGLLVTGYYLLRVEWQHLPWFGIQSTSAGIFGVPAAFLTIVAVSLLTAPPDQASRKFVKRVRVTE</sequence>